<dbReference type="EMBL" id="CAJVQB010003915">
    <property type="protein sequence ID" value="CAG8621475.1"/>
    <property type="molecule type" value="Genomic_DNA"/>
</dbReference>
<gene>
    <name evidence="3" type="ORF">GMARGA_LOCUS7866</name>
</gene>
<organism evidence="3 4">
    <name type="scientific">Gigaspora margarita</name>
    <dbReference type="NCBI Taxonomy" id="4874"/>
    <lineage>
        <taxon>Eukaryota</taxon>
        <taxon>Fungi</taxon>
        <taxon>Fungi incertae sedis</taxon>
        <taxon>Mucoromycota</taxon>
        <taxon>Glomeromycotina</taxon>
        <taxon>Glomeromycetes</taxon>
        <taxon>Diversisporales</taxon>
        <taxon>Gigasporaceae</taxon>
        <taxon>Gigaspora</taxon>
    </lineage>
</organism>
<comment type="caution">
    <text evidence="3">The sequence shown here is derived from an EMBL/GenBank/DDBJ whole genome shotgun (WGS) entry which is preliminary data.</text>
</comment>
<reference evidence="3 4" key="1">
    <citation type="submission" date="2021-06" db="EMBL/GenBank/DDBJ databases">
        <authorList>
            <person name="Kallberg Y."/>
            <person name="Tangrot J."/>
            <person name="Rosling A."/>
        </authorList>
    </citation>
    <scope>NUCLEOTIDE SEQUENCE [LARGE SCALE GENOMIC DNA]</scope>
    <source>
        <strain evidence="3 4">120-4 pot B 10/14</strain>
    </source>
</reference>
<dbReference type="InterPro" id="IPR004821">
    <property type="entry name" value="Cyt_trans-like"/>
</dbReference>
<evidence type="ECO:0000259" key="2">
    <source>
        <dbReference type="Pfam" id="PF01467"/>
    </source>
</evidence>
<feature type="coiled-coil region" evidence="1">
    <location>
        <begin position="24"/>
        <end position="51"/>
    </location>
</feature>
<keyword evidence="1" id="KW-0175">Coiled coil</keyword>
<accession>A0ABN7UKV4</accession>
<dbReference type="PANTHER" id="PTHR12039">
    <property type="entry name" value="NICOTINAMIDE MONONUCLEOTIDE ADENYLYLTRANSFERASE"/>
    <property type="match status" value="1"/>
</dbReference>
<name>A0ABN7UKV4_GIGMA</name>
<protein>
    <submittedName>
        <fullName evidence="3">27938_t:CDS:1</fullName>
    </submittedName>
</protein>
<feature type="domain" description="Cytidyltransferase-like" evidence="2">
    <location>
        <begin position="18"/>
        <end position="116"/>
    </location>
</feature>
<dbReference type="Proteomes" id="UP000789901">
    <property type="component" value="Unassembled WGS sequence"/>
</dbReference>
<keyword evidence="4" id="KW-1185">Reference proteome</keyword>
<dbReference type="Pfam" id="PF01467">
    <property type="entry name" value="CTP_transf_like"/>
    <property type="match status" value="1"/>
</dbReference>
<sequence length="257" mass="30340">MNTQATNVLSSKPLIALLLNGSFNPIYNQNLDKLEKIKEDLEKKYEIMKGFISPNSERHVKTEYLEKSIPLKHRVEMIKLAISKSPWIQIYEEESSSLNEVYLTHQVVDNLSRSLNKKTERPIKVMYICSSDYILNEEVQNLEINHLQEHGLIIIEEYIEDNKRNPNWKKECEKKLAELYKENSWETFKEEIIYINYDEPTITSEKICNMIINGNNNWKKLCSTDVVTYIETNKILKFSRINVDYVRLAFQVNKNNP</sequence>
<evidence type="ECO:0000256" key="1">
    <source>
        <dbReference type="SAM" id="Coils"/>
    </source>
</evidence>
<evidence type="ECO:0000313" key="4">
    <source>
        <dbReference type="Proteomes" id="UP000789901"/>
    </source>
</evidence>
<dbReference type="SUPFAM" id="SSF52374">
    <property type="entry name" value="Nucleotidylyl transferase"/>
    <property type="match status" value="1"/>
</dbReference>
<dbReference type="Gene3D" id="3.40.50.620">
    <property type="entry name" value="HUPs"/>
    <property type="match status" value="1"/>
</dbReference>
<evidence type="ECO:0000313" key="3">
    <source>
        <dbReference type="EMBL" id="CAG8621475.1"/>
    </source>
</evidence>
<dbReference type="InterPro" id="IPR014729">
    <property type="entry name" value="Rossmann-like_a/b/a_fold"/>
</dbReference>
<dbReference type="PANTHER" id="PTHR12039:SF0">
    <property type="entry name" value="NICOTINAMIDE-NUCLEOTIDE ADENYLYLTRANSFERASE"/>
    <property type="match status" value="1"/>
</dbReference>
<dbReference type="InterPro" id="IPR051182">
    <property type="entry name" value="Euk_NMN_adenylyltrnsfrase"/>
</dbReference>
<proteinExistence type="predicted"/>